<gene>
    <name evidence="3" type="ORF">H8S33_01565</name>
</gene>
<keyword evidence="4" id="KW-1185">Reference proteome</keyword>
<comment type="caution">
    <text evidence="3">The sequence shown here is derived from an EMBL/GenBank/DDBJ whole genome shotgun (WGS) entry which is preliminary data.</text>
</comment>
<organism evidence="3 4">
    <name type="scientific">Ornithinibacillus hominis</name>
    <dbReference type="NCBI Taxonomy" id="2763055"/>
    <lineage>
        <taxon>Bacteria</taxon>
        <taxon>Bacillati</taxon>
        <taxon>Bacillota</taxon>
        <taxon>Bacilli</taxon>
        <taxon>Bacillales</taxon>
        <taxon>Bacillaceae</taxon>
        <taxon>Ornithinibacillus</taxon>
    </lineage>
</organism>
<sequence>MTKLLKNLWARFLFQDRGIVPTRRFLVGYAILSLIITLLTLVGLSWTTVILLNVFVLLASLLDLRFTPKRSQLKFRRLISQQLERGLPYKVAIEVRNESDLSCNMKLIDGTPQSFQVDLPLEGEVTGTGTTTLTYDVIAPVRGFYQLKKIYVRYYSAYGLWQKQTAQEIIDEVKVIPDLTETKKYLEDAQHYLMHEGMKIRKRKSGVGEFSQIRNYVVGDDPRKINWRQTAKLQAVMTNELEPEHGKHVMLLIDCGRMMGAELKSANRLERALEASITVAAAALGNGDYVGVIAFSKDVSVFVPPDKGMAQLQKILHAIYDLKVDAVESNYVQALNYLQAVQKKRSLILLFSDMQTFLQEDRTLGYFEGIKRRHLFLLVTIQDELLVKRAKEDPNDVNQAMIKGVAQQQILYKKRQKVKWEKRGFLMVEAKEERLATDAVSHYIQIMNQGLL</sequence>
<dbReference type="SMART" id="SM00327">
    <property type="entry name" value="VWA"/>
    <property type="match status" value="1"/>
</dbReference>
<dbReference type="Proteomes" id="UP000637359">
    <property type="component" value="Unassembled WGS sequence"/>
</dbReference>
<dbReference type="InterPro" id="IPR002035">
    <property type="entry name" value="VWF_A"/>
</dbReference>
<accession>A0A923L2Y5</accession>
<feature type="transmembrane region" description="Helical" evidence="1">
    <location>
        <begin position="25"/>
        <end position="44"/>
    </location>
</feature>
<keyword evidence="1" id="KW-1133">Transmembrane helix</keyword>
<proteinExistence type="predicted"/>
<keyword evidence="1" id="KW-0812">Transmembrane</keyword>
<dbReference type="SUPFAM" id="SSF53300">
    <property type="entry name" value="vWA-like"/>
    <property type="match status" value="1"/>
</dbReference>
<dbReference type="PANTHER" id="PTHR33608:SF3">
    <property type="entry name" value="SLR2013 PROTEIN"/>
    <property type="match status" value="1"/>
</dbReference>
<dbReference type="AlphaFoldDB" id="A0A923L2Y5"/>
<dbReference type="CDD" id="cd00198">
    <property type="entry name" value="vWFA"/>
    <property type="match status" value="1"/>
</dbReference>
<evidence type="ECO:0000313" key="4">
    <source>
        <dbReference type="Proteomes" id="UP000637359"/>
    </source>
</evidence>
<evidence type="ECO:0000256" key="1">
    <source>
        <dbReference type="SAM" id="Phobius"/>
    </source>
</evidence>
<protein>
    <submittedName>
        <fullName evidence="3">DUF58 domain-containing protein</fullName>
    </submittedName>
</protein>
<dbReference type="InterPro" id="IPR002881">
    <property type="entry name" value="DUF58"/>
</dbReference>
<dbReference type="EMBL" id="JACOOL010000001">
    <property type="protein sequence ID" value="MBC5635502.1"/>
    <property type="molecule type" value="Genomic_DNA"/>
</dbReference>
<dbReference type="Gene3D" id="3.40.50.410">
    <property type="entry name" value="von Willebrand factor, type A domain"/>
    <property type="match status" value="1"/>
</dbReference>
<evidence type="ECO:0000259" key="2">
    <source>
        <dbReference type="SMART" id="SM00327"/>
    </source>
</evidence>
<evidence type="ECO:0000313" key="3">
    <source>
        <dbReference type="EMBL" id="MBC5635502.1"/>
    </source>
</evidence>
<name>A0A923L2Y5_9BACI</name>
<dbReference type="InterPro" id="IPR036465">
    <property type="entry name" value="vWFA_dom_sf"/>
</dbReference>
<dbReference type="PANTHER" id="PTHR33608">
    <property type="entry name" value="BLL2464 PROTEIN"/>
    <property type="match status" value="1"/>
</dbReference>
<reference evidence="3" key="1">
    <citation type="submission" date="2020-08" db="EMBL/GenBank/DDBJ databases">
        <title>Genome public.</title>
        <authorList>
            <person name="Liu C."/>
            <person name="Sun Q."/>
        </authorList>
    </citation>
    <scope>NUCLEOTIDE SEQUENCE</scope>
    <source>
        <strain evidence="3">BX22</strain>
    </source>
</reference>
<dbReference type="Pfam" id="PF01882">
    <property type="entry name" value="DUF58"/>
    <property type="match status" value="1"/>
</dbReference>
<feature type="domain" description="VWFA" evidence="2">
    <location>
        <begin position="246"/>
        <end position="410"/>
    </location>
</feature>
<keyword evidence="1" id="KW-0472">Membrane</keyword>